<organism evidence="2 3">
    <name type="scientific">Maledivibacter halophilus</name>
    <dbReference type="NCBI Taxonomy" id="36842"/>
    <lineage>
        <taxon>Bacteria</taxon>
        <taxon>Bacillati</taxon>
        <taxon>Bacillota</taxon>
        <taxon>Clostridia</taxon>
        <taxon>Peptostreptococcales</taxon>
        <taxon>Caminicellaceae</taxon>
        <taxon>Maledivibacter</taxon>
    </lineage>
</organism>
<dbReference type="PROSITE" id="PS51819">
    <property type="entry name" value="VOC"/>
    <property type="match status" value="1"/>
</dbReference>
<dbReference type="InterPro" id="IPR051332">
    <property type="entry name" value="Fosfomycin_Res_Enzymes"/>
</dbReference>
<dbReference type="GO" id="GO:0016829">
    <property type="term" value="F:lyase activity"/>
    <property type="evidence" value="ECO:0007669"/>
    <property type="project" value="UniProtKB-KW"/>
</dbReference>
<keyword evidence="3" id="KW-1185">Reference proteome</keyword>
<evidence type="ECO:0000313" key="2">
    <source>
        <dbReference type="EMBL" id="SKC70333.1"/>
    </source>
</evidence>
<feature type="domain" description="VOC" evidence="1">
    <location>
        <begin position="3"/>
        <end position="120"/>
    </location>
</feature>
<dbReference type="Proteomes" id="UP000190285">
    <property type="component" value="Unassembled WGS sequence"/>
</dbReference>
<dbReference type="InterPro" id="IPR029068">
    <property type="entry name" value="Glyas_Bleomycin-R_OHBP_Dase"/>
</dbReference>
<dbReference type="STRING" id="36842.SAMN02194393_02421"/>
<gene>
    <name evidence="2" type="ORF">SAMN02194393_02421</name>
</gene>
<name>A0A1T5L318_9FIRM</name>
<dbReference type="Pfam" id="PF00903">
    <property type="entry name" value="Glyoxalase"/>
    <property type="match status" value="1"/>
</dbReference>
<proteinExistence type="predicted"/>
<dbReference type="AlphaFoldDB" id="A0A1T5L318"/>
<dbReference type="InterPro" id="IPR037523">
    <property type="entry name" value="VOC_core"/>
</dbReference>
<dbReference type="PANTHER" id="PTHR36113:SF1">
    <property type="entry name" value="GLYOXALASE_BLEOMYCIN RESISTANCE PROTEIN_DIOXYGENASE"/>
    <property type="match status" value="1"/>
</dbReference>
<protein>
    <submittedName>
        <fullName evidence="2">Lactoylglutathione lyase</fullName>
    </submittedName>
</protein>
<dbReference type="SUPFAM" id="SSF54593">
    <property type="entry name" value="Glyoxalase/Bleomycin resistance protein/Dihydroxybiphenyl dioxygenase"/>
    <property type="match status" value="1"/>
</dbReference>
<dbReference type="RefSeq" id="WP_330397373.1">
    <property type="nucleotide sequence ID" value="NZ_FUZT01000005.1"/>
</dbReference>
<accession>A0A1T5L318</accession>
<evidence type="ECO:0000313" key="3">
    <source>
        <dbReference type="Proteomes" id="UP000190285"/>
    </source>
</evidence>
<keyword evidence="2" id="KW-0456">Lyase</keyword>
<sequence length="121" mass="13798">MMKFCWSTIRVNDMEESLKFYQEIVGLNISRRFEAGPGVEIGFLGDGETKVELICDENSKNVNLGEDISLGFEVDSVDKMMKFLKEKGIDIHSGPFQPNPHTKFFFVMDPNGLKIQFVENI</sequence>
<evidence type="ECO:0000259" key="1">
    <source>
        <dbReference type="PROSITE" id="PS51819"/>
    </source>
</evidence>
<dbReference type="Gene3D" id="3.10.180.10">
    <property type="entry name" value="2,3-Dihydroxybiphenyl 1,2-Dioxygenase, domain 1"/>
    <property type="match status" value="1"/>
</dbReference>
<reference evidence="2 3" key="1">
    <citation type="submission" date="2017-02" db="EMBL/GenBank/DDBJ databases">
        <authorList>
            <person name="Peterson S.W."/>
        </authorList>
    </citation>
    <scope>NUCLEOTIDE SEQUENCE [LARGE SCALE GENOMIC DNA]</scope>
    <source>
        <strain evidence="2 3">M1</strain>
    </source>
</reference>
<dbReference type="EMBL" id="FUZT01000005">
    <property type="protein sequence ID" value="SKC70333.1"/>
    <property type="molecule type" value="Genomic_DNA"/>
</dbReference>
<dbReference type="InterPro" id="IPR004360">
    <property type="entry name" value="Glyas_Fos-R_dOase_dom"/>
</dbReference>
<dbReference type="PANTHER" id="PTHR36113">
    <property type="entry name" value="LYASE, PUTATIVE-RELATED-RELATED"/>
    <property type="match status" value="1"/>
</dbReference>